<proteinExistence type="predicted"/>
<evidence type="ECO:0000313" key="2">
    <source>
        <dbReference type="EMBL" id="DAD38819.1"/>
    </source>
</evidence>
<dbReference type="Proteomes" id="UP000607653">
    <property type="component" value="Unassembled WGS sequence"/>
</dbReference>
<dbReference type="EMBL" id="DUZY01000005">
    <property type="protein sequence ID" value="DAD38511.1"/>
    <property type="molecule type" value="Genomic_DNA"/>
</dbReference>
<keyword evidence="3" id="KW-1185">Reference proteome</keyword>
<reference evidence="1 3" key="1">
    <citation type="journal article" date="2020" name="Mol. Biol. Evol.">
        <title>Distinct Expression and Methylation Patterns for Genes with Different Fates following a Single Whole-Genome Duplication in Flowering Plants.</title>
        <authorList>
            <person name="Shi T."/>
            <person name="Rahmani R.S."/>
            <person name="Gugger P.F."/>
            <person name="Wang M."/>
            <person name="Li H."/>
            <person name="Zhang Y."/>
            <person name="Li Z."/>
            <person name="Wang Q."/>
            <person name="Van de Peer Y."/>
            <person name="Marchal K."/>
            <person name="Chen J."/>
        </authorList>
    </citation>
    <scope>NUCLEOTIDE SEQUENCE [LARGE SCALE GENOMIC DNA]</scope>
    <source>
        <tissue evidence="1">Leaf</tissue>
    </source>
</reference>
<dbReference type="EMBL" id="DUZY01000005">
    <property type="protein sequence ID" value="DAD38819.1"/>
    <property type="molecule type" value="Genomic_DNA"/>
</dbReference>
<sequence>MATVHIRVHIITNLERYVETIRRNA</sequence>
<organism evidence="1 3">
    <name type="scientific">Nelumbo nucifera</name>
    <name type="common">Sacred lotus</name>
    <dbReference type="NCBI Taxonomy" id="4432"/>
    <lineage>
        <taxon>Eukaryota</taxon>
        <taxon>Viridiplantae</taxon>
        <taxon>Streptophyta</taxon>
        <taxon>Embryophyta</taxon>
        <taxon>Tracheophyta</taxon>
        <taxon>Spermatophyta</taxon>
        <taxon>Magnoliopsida</taxon>
        <taxon>Proteales</taxon>
        <taxon>Nelumbonaceae</taxon>
        <taxon>Nelumbo</taxon>
    </lineage>
</organism>
<accession>A0A822Z4B2</accession>
<gene>
    <name evidence="1" type="ORF">HUJ06_012833</name>
    <name evidence="2" type="ORF">HUJ06_013141</name>
</gene>
<dbReference type="AlphaFoldDB" id="A0A822Z4B2"/>
<comment type="caution">
    <text evidence="1">The sequence shown here is derived from an EMBL/GenBank/DDBJ whole genome shotgun (WGS) entry which is preliminary data.</text>
</comment>
<evidence type="ECO:0000313" key="3">
    <source>
        <dbReference type="Proteomes" id="UP000607653"/>
    </source>
</evidence>
<protein>
    <submittedName>
        <fullName evidence="1">Uncharacterized protein</fullName>
    </submittedName>
</protein>
<name>A0A822Z4B2_NELNU</name>
<evidence type="ECO:0000313" key="1">
    <source>
        <dbReference type="EMBL" id="DAD38511.1"/>
    </source>
</evidence>